<evidence type="ECO:0000313" key="3">
    <source>
        <dbReference type="EMBL" id="PHJ39949.1"/>
    </source>
</evidence>
<keyword evidence="4" id="KW-1185">Reference proteome</keyword>
<dbReference type="EMBL" id="AWQQ01000002">
    <property type="protein sequence ID" value="PHJ39949.1"/>
    <property type="molecule type" value="Genomic_DNA"/>
</dbReference>
<dbReference type="InterPro" id="IPR043993">
    <property type="entry name" value="T4SS_pilin"/>
</dbReference>
<comment type="caution">
    <text evidence="3">The sequence shown here is derived from an EMBL/GenBank/DDBJ whole genome shotgun (WGS) entry which is preliminary data.</text>
</comment>
<reference evidence="3 4" key="1">
    <citation type="submission" date="2013-09" db="EMBL/GenBank/DDBJ databases">
        <title>Biodegradation of hydrocarbons in the deep terrestrial subsurface : characterization of a microbial consortium composed of two Desulfotomaculum species originating from a deep geological formation.</title>
        <authorList>
            <person name="Aullo T."/>
            <person name="Berlendis S."/>
            <person name="Lascourreges J.-F."/>
            <person name="Dessort D."/>
            <person name="Saint-Laurent S."/>
            <person name="Schraauwers B."/>
            <person name="Mas J."/>
            <person name="Magot M."/>
            <person name="Ranchou-Peyruse A."/>
        </authorList>
    </citation>
    <scope>NUCLEOTIDE SEQUENCE [LARGE SCALE GENOMIC DNA]</scope>
    <source>
        <strain evidence="3 4">Bs107</strain>
    </source>
</reference>
<keyword evidence="1" id="KW-0812">Transmembrane</keyword>
<dbReference type="Pfam" id="PF18895">
    <property type="entry name" value="T4SS_pilin"/>
    <property type="match status" value="1"/>
</dbReference>
<dbReference type="AlphaFoldDB" id="A0A2C6MF18"/>
<evidence type="ECO:0000256" key="2">
    <source>
        <dbReference type="SAM" id="SignalP"/>
    </source>
</evidence>
<proteinExistence type="predicted"/>
<sequence length="108" mass="10950">MSVMMLTGLANAAWAAGTGTGGITTQTADQLSSKIVAWANSIIQPLGAAIIFISIAFAAIKIIITANKPEERAKAMSALPYILIGGVGLGAIMLFAGFVIGSGQELAK</sequence>
<feature type="chain" id="PRO_5039268654" description="Conjugal transfer protein TrbC" evidence="2">
    <location>
        <begin position="16"/>
        <end position="108"/>
    </location>
</feature>
<feature type="transmembrane region" description="Helical" evidence="1">
    <location>
        <begin position="46"/>
        <end position="66"/>
    </location>
</feature>
<keyword evidence="1" id="KW-1133">Transmembrane helix</keyword>
<dbReference type="OrthoDB" id="9962069at2"/>
<name>A0A2C6MF18_9FIRM</name>
<feature type="signal peptide" evidence="2">
    <location>
        <begin position="1"/>
        <end position="15"/>
    </location>
</feature>
<feature type="transmembrane region" description="Helical" evidence="1">
    <location>
        <begin position="78"/>
        <end position="100"/>
    </location>
</feature>
<dbReference type="Proteomes" id="UP000222564">
    <property type="component" value="Unassembled WGS sequence"/>
</dbReference>
<evidence type="ECO:0008006" key="5">
    <source>
        <dbReference type="Google" id="ProtNLM"/>
    </source>
</evidence>
<keyword evidence="2" id="KW-0732">Signal</keyword>
<keyword evidence="1" id="KW-0472">Membrane</keyword>
<protein>
    <recommendedName>
        <fullName evidence="5">Conjugal transfer protein TrbC</fullName>
    </recommendedName>
</protein>
<accession>A0A2C6MF18</accession>
<gene>
    <name evidence="3" type="ORF">P378_00065</name>
</gene>
<evidence type="ECO:0000256" key="1">
    <source>
        <dbReference type="SAM" id="Phobius"/>
    </source>
</evidence>
<organism evidence="3 4">
    <name type="scientific">Desulforamulus profundi</name>
    <dbReference type="NCBI Taxonomy" id="1383067"/>
    <lineage>
        <taxon>Bacteria</taxon>
        <taxon>Bacillati</taxon>
        <taxon>Bacillota</taxon>
        <taxon>Clostridia</taxon>
        <taxon>Eubacteriales</taxon>
        <taxon>Peptococcaceae</taxon>
        <taxon>Desulforamulus</taxon>
    </lineage>
</organism>
<evidence type="ECO:0000313" key="4">
    <source>
        <dbReference type="Proteomes" id="UP000222564"/>
    </source>
</evidence>